<evidence type="ECO:0000256" key="18">
    <source>
        <dbReference type="PROSITE-ProRule" id="PRU00152"/>
    </source>
</evidence>
<keyword evidence="23" id="KW-1185">Reference proteome</keyword>
<feature type="transmembrane region" description="Helical" evidence="19">
    <location>
        <begin position="2074"/>
        <end position="2096"/>
    </location>
</feature>
<dbReference type="InterPro" id="IPR001024">
    <property type="entry name" value="PLAT/LH2_dom"/>
</dbReference>
<dbReference type="InterPro" id="IPR046791">
    <property type="entry name" value="Polycystin_dom"/>
</dbReference>
<keyword evidence="10" id="KW-0539">Nucleus</keyword>
<dbReference type="Gene3D" id="1.10.287.70">
    <property type="match status" value="1"/>
</dbReference>
<comment type="function">
    <text evidence="12">Testis-specific protein that controls sperm transport and the timing of zona pellucida-evoked exocytosis of the sperm acrosome.</text>
</comment>
<dbReference type="InterPro" id="IPR051223">
    <property type="entry name" value="Polycystin"/>
</dbReference>
<evidence type="ECO:0000256" key="2">
    <source>
        <dbReference type="ARBA" id="ARBA00004651"/>
    </source>
</evidence>
<keyword evidence="8 19" id="KW-0472">Membrane</keyword>
<evidence type="ECO:0000256" key="7">
    <source>
        <dbReference type="ARBA" id="ARBA00022989"/>
    </source>
</evidence>
<evidence type="ECO:0000256" key="15">
    <source>
        <dbReference type="ARBA" id="ARBA00077182"/>
    </source>
</evidence>
<dbReference type="OMA" id="KWPWASG"/>
<evidence type="ECO:0000256" key="11">
    <source>
        <dbReference type="ARBA" id="ARBA00023329"/>
    </source>
</evidence>
<dbReference type="FunFam" id="1.10.287.70:FF:000141">
    <property type="entry name" value="Polycystin family receptor for egg jelly"/>
    <property type="match status" value="1"/>
</dbReference>
<keyword evidence="4" id="KW-1003">Cell membrane</keyword>
<dbReference type="GO" id="GO:0005886">
    <property type="term" value="C:plasma membrane"/>
    <property type="evidence" value="ECO:0007669"/>
    <property type="project" value="UniProtKB-SubCell"/>
</dbReference>
<accession>A0A6P9DKA9</accession>
<feature type="transmembrane region" description="Helical" evidence="19">
    <location>
        <begin position="2419"/>
        <end position="2439"/>
    </location>
</feature>
<reference evidence="24" key="1">
    <citation type="submission" date="2025-08" db="UniProtKB">
        <authorList>
            <consortium name="RefSeq"/>
        </authorList>
    </citation>
    <scope>IDENTIFICATION</scope>
    <source>
        <tissue evidence="24">Blood</tissue>
    </source>
</reference>
<evidence type="ECO:0000256" key="10">
    <source>
        <dbReference type="ARBA" id="ARBA00023242"/>
    </source>
</evidence>
<keyword evidence="9" id="KW-0325">Glycoprotein</keyword>
<dbReference type="PROSITE" id="PS51111">
    <property type="entry name" value="REJ"/>
    <property type="match status" value="1"/>
</dbReference>
<organism evidence="23 24">
    <name type="scientific">Pantherophis guttatus</name>
    <name type="common">Corn snake</name>
    <name type="synonym">Elaphe guttata</name>
    <dbReference type="NCBI Taxonomy" id="94885"/>
    <lineage>
        <taxon>Eukaryota</taxon>
        <taxon>Metazoa</taxon>
        <taxon>Chordata</taxon>
        <taxon>Craniata</taxon>
        <taxon>Vertebrata</taxon>
        <taxon>Euteleostomi</taxon>
        <taxon>Lepidosauria</taxon>
        <taxon>Squamata</taxon>
        <taxon>Bifurcata</taxon>
        <taxon>Unidentata</taxon>
        <taxon>Episquamata</taxon>
        <taxon>Toxicofera</taxon>
        <taxon>Serpentes</taxon>
        <taxon>Colubroidea</taxon>
        <taxon>Colubridae</taxon>
        <taxon>Colubrinae</taxon>
        <taxon>Pantherophis</taxon>
    </lineage>
</organism>
<evidence type="ECO:0000256" key="20">
    <source>
        <dbReference type="SAM" id="SignalP"/>
    </source>
</evidence>
<evidence type="ECO:0000256" key="4">
    <source>
        <dbReference type="ARBA" id="ARBA00022475"/>
    </source>
</evidence>
<sequence>MHFFFLFRVCFPWTVIMPLSLCLPPSRVTSNHTYGQEEDKPQTSSAWDTNCEDGSFRVVDLLSRTWKPLKDGFSLQHCWVWRSILRHNMLLCSGHVALELAFEERDICPSPTSTHITIQGVSCSCNVPSHLHQLLRIRLHCQDVFLFLLWPSTFPKHDWKQMRLRCCPCLDKTRWRHHYHYRLGVPPAHFLPISHHPYFSPCNHYRDGRLPHRCSSYFRHCQMAHYTHQGLCLPSFHVKQGPLLRSSLEVQVEPIILHIYSAHSKLLRIPHRTIRLFWNVSSAKSQRKIYSLVDAQSRRFWSTTYNPYALRNNYSIAPSPPSFRNKVVARFSWALEEAESGDLSGALDFSGAILGLRTRNQPLAYLTVNTQKIKAGTYFFTHRWGFFYLIKGPSSDLHIPSSTYYLFYQQQSLSYLITIEFIHRCWYRFSIHLYLNRKGVRLKSYSEKDVEIHLFKSGPSFVPSSVYIAWFIPLQNPLLQHKWAFNLQCLGVEKEDLLWNATYSYRDRAKNAAHFITDLPFNPALYAGFIAQVNCTRIGQMRIILETKVSTYTSKVLKSTVDCLQRFCFLKRVKIQESHYTNPVLNYSKKVSFILSADVEVNCPEPRETHIMWQIYKVPDMKTGPDWSKALNPPGVGKKDLLILNIPADSLDEGLYLFNLTIALITMDTLEKAEDYDSVFVRIRPNRLRAVIAGGDLQTVGFSEKWILNGSASSDPDVPQPFEGLTFTWYCSKQKTDYISMTLNETGKCHPHQADLKWTASSEPVQTVLPRTLQENATYYFRLVVHKGRRQAQAEQRVQVEPDAWLALNLTCIENCGRSVIPTERFCLLGKCLNCRRFYRPQFHWSLFSGNSSELQFDWASRTSTGRTNPYLCVKPWSLMHVAEFSFRLVLKVSLEGHEPLLYNYSFVVNTPPALGNCSLNPPTGIAFLTKFSVHCSGFRDQDLPLTYKVKVALDSMEMPIRGNSTLGTIVYFGDQSKSPPSFLPVGVPSKQYLLKLYVQVYDDLGAYSQITLPTTVHSPLKAKEPEAVLKKLHSLTGGTSAPIVYFLNSGNYFRAGYFIHMVASALNDLEVLPRLHSSKIKLREILLNHLAGIPTTNIMEANHVISSILQITQEIGEINRKSQLLVVQKLKDVTDGLRRHNRENGGSKEIYDLGTAILAGLSSVLKASLFKNPQSHRIMAEETMSVAEILADLLLQGKVPGEHETILETDDWNITLRKEEKQDISETFAKRRDCQNCFYPKMKQVEYDQLPDDAVISTVLYDFDKNPFFWLPSSDNISTRVAGFKMAGIKSNGNVIEIVPDLAEMILTRNEEKTAVFEMVVERSQNFPEASGGFSFEVCRNSKDILIQIVTKLKLTFQVFIYVGLKLSHPPIAIFNVSHNMPVTSQTKNSTGDDCVFQMPYVFCLSQTLLKAIFRGSKAGKQNISIVFQSDHFLGDHGSQRLGLTLFTADCLYLDDTRTLWRQDKCHLGPQTTWQKLHCVCAGKRRTARTVDPPAGNTSLGDVTFLAGKVTIYPDPAEVRKIQLAQIQRNPVIILTVVFIFLTYILLAIWAMRKDKADVESRAHAIVLPDNDPFDKVCYLVTVYTGSRFRAGTTATVFIQLIGDQAVSDVHRLSHPGHVPFLRGSINTFLLTSKNDLGDIYCLQAWHDNAGSSPNWYLSRVKVENMYTKQSWMFICRKWLALDKDNGLIERVFVVVQPLAPLNKMDFFLICFAKDFADNHLWFSLFAHVCTGSFNRLQRLSCCLATLFCILLINMMFFKADVDQQMYPGQLQNLRLLIIGIQSALISVPLQMIITALFKYSQKEPSGQQFTATQQKVCSHLTTGNLRNWKELLQKCYLLETTSKFPGSGFPDGSFAAASNPQNLAGQKNIRWRQRTKTRYNCTIPEGDANIISTEEEASEVGHANINFNNNYVKKEAEHQTRPLNTPSMLFFKRPQIVSWWNKYASWVLVLVISATSSFSIILYGTSQDYKTSLEWLAASAISLLVSMFFLQTLNILFFSALKSLHSNSCENIPWSIKETFLEIKLNEPSMNADDMRELHYDLVRMRGSKKYQPLEEDEITIFKKKEKIRHQAFVFLKDVLCHFVFLILILNIAYSMENTRSFYYNQDMKSKLSKGLFEVSKIKEIYLWLKEVFLELIHNPLKPNFLPDTWSKILGLPKMRQIRAERSEKECFYPHSFVNKFVISKSHCLHKYGVDEEDHRNYFGSWKNPVNESVVNHLGNFTGFTYHRVRDPWRYNSYGERNVYEAGGYTFNFYPKETLSESMKRMVSLEENSWLDENTWALIVEMTTFNFDTDLFCSISVIFEVSHLGPINTTLWIHSYKLPIFKQLDRREKFVFILVGYILVFYIIDEFCVVEQQRLNYLKNVSNLINFGIKAVCCFFLLQLAFKFKLASSLIDLYLHQPNQYIPFHKVSFVDKTLRITLGFLAFLIVLKTLRYSRFFYDVRLAQRSILAALPGICSMALVVAVYFFVYMAFGYLVFGQYEWNYNMMTHSAQTVFSYCVSAFKDTAFRSNRALGGLFLASFMMVMICVLINLFQAVIMSAYEDMKQPVYEEPSDEAEVVNFLFHKFRRIWAFITFRQVSTTDTELFNRVLFGLPERKNMHHLGLKARKINGKKMVYLVI</sequence>
<dbReference type="PANTHER" id="PTHR10877:SF185">
    <property type="entry name" value="POLYCYSTIN FAMILY RECEPTOR FOR EGG JELLY"/>
    <property type="match status" value="1"/>
</dbReference>
<dbReference type="GO" id="GO:0005634">
    <property type="term" value="C:nucleus"/>
    <property type="evidence" value="ECO:0007669"/>
    <property type="project" value="UniProtKB-SubCell"/>
</dbReference>
<evidence type="ECO:0000313" key="24">
    <source>
        <dbReference type="RefSeq" id="XP_034296259.1"/>
    </source>
</evidence>
<feature type="domain" description="PLAT" evidence="21">
    <location>
        <begin position="1578"/>
        <end position="1695"/>
    </location>
</feature>
<comment type="subcellular location">
    <subcellularLocation>
        <location evidence="2">Cell membrane</location>
        <topology evidence="2">Multi-pass membrane protein</topology>
    </subcellularLocation>
    <subcellularLocation>
        <location evidence="13">Cytoplasmic vesicle</location>
        <location evidence="13">Secretory vesicle</location>
        <location evidence="13">Acrosome membrane</location>
        <topology evidence="13">Multi-pass membrane protein</topology>
    </subcellularLocation>
    <subcellularLocation>
        <location evidence="1">Nucleus</location>
    </subcellularLocation>
</comment>
<feature type="transmembrane region" description="Helical" evidence="19">
    <location>
        <begin position="2336"/>
        <end position="2355"/>
    </location>
</feature>
<keyword evidence="6 20" id="KW-0732">Signal</keyword>
<keyword evidence="24" id="KW-0675">Receptor</keyword>
<evidence type="ECO:0000256" key="8">
    <source>
        <dbReference type="ARBA" id="ARBA00023136"/>
    </source>
</evidence>
<feature type="chain" id="PRO_5027983490" description="Polycystin family receptor for egg jelly" evidence="20">
    <location>
        <begin position="23"/>
        <end position="2623"/>
    </location>
</feature>
<feature type="domain" description="REJ" evidence="22">
    <location>
        <begin position="568"/>
        <end position="1267"/>
    </location>
</feature>
<dbReference type="InterPro" id="IPR014010">
    <property type="entry name" value="REJ_dom"/>
</dbReference>
<dbReference type="GO" id="GO:0050982">
    <property type="term" value="P:detection of mechanical stimulus"/>
    <property type="evidence" value="ECO:0007669"/>
    <property type="project" value="TreeGrafter"/>
</dbReference>
<keyword evidence="11" id="KW-0968">Cytoplasmic vesicle</keyword>
<dbReference type="InterPro" id="IPR013122">
    <property type="entry name" value="PKD1_2_channel"/>
</dbReference>
<feature type="signal peptide" evidence="20">
    <location>
        <begin position="1"/>
        <end position="22"/>
    </location>
</feature>
<keyword evidence="7 19" id="KW-1133">Transmembrane helix</keyword>
<dbReference type="GeneID" id="117678880"/>
<evidence type="ECO:0000256" key="3">
    <source>
        <dbReference type="ARBA" id="ARBA00007200"/>
    </source>
</evidence>
<evidence type="ECO:0000313" key="23">
    <source>
        <dbReference type="Proteomes" id="UP001652622"/>
    </source>
</evidence>
<evidence type="ECO:0000256" key="13">
    <source>
        <dbReference type="ARBA" id="ARBA00060440"/>
    </source>
</evidence>
<feature type="transmembrane region" description="Helical" evidence="19">
    <location>
        <begin position="1533"/>
        <end position="1553"/>
    </location>
</feature>
<dbReference type="FunFam" id="2.60.60.20:FF:000016">
    <property type="entry name" value="Polycystin family receptor for egg jelly"/>
    <property type="match status" value="1"/>
</dbReference>
<feature type="transmembrane region" description="Helical" evidence="19">
    <location>
        <begin position="1741"/>
        <end position="1758"/>
    </location>
</feature>
<evidence type="ECO:0000259" key="22">
    <source>
        <dbReference type="PROSITE" id="PS51111"/>
    </source>
</evidence>
<dbReference type="InterPro" id="IPR036392">
    <property type="entry name" value="PLAT/LH2_dom_sf"/>
</dbReference>
<evidence type="ECO:0000256" key="6">
    <source>
        <dbReference type="ARBA" id="ARBA00022729"/>
    </source>
</evidence>
<dbReference type="RefSeq" id="XP_034296259.1">
    <property type="nucleotide sequence ID" value="XM_034440368.2"/>
</dbReference>
<evidence type="ECO:0000256" key="19">
    <source>
        <dbReference type="SAM" id="Phobius"/>
    </source>
</evidence>
<dbReference type="Pfam" id="PF02010">
    <property type="entry name" value="REJ"/>
    <property type="match status" value="1"/>
</dbReference>
<dbReference type="GO" id="GO:0002080">
    <property type="term" value="C:acrosomal membrane"/>
    <property type="evidence" value="ECO:0007669"/>
    <property type="project" value="UniProtKB-SubCell"/>
</dbReference>
<dbReference type="Pfam" id="PF08016">
    <property type="entry name" value="PKD_channel"/>
    <property type="match status" value="1"/>
</dbReference>
<dbReference type="PROSITE" id="PS50095">
    <property type="entry name" value="PLAT"/>
    <property type="match status" value="1"/>
</dbReference>
<dbReference type="KEGG" id="pgut:117678880"/>
<feature type="transmembrane region" description="Helical" evidence="19">
    <location>
        <begin position="2451"/>
        <end position="2481"/>
    </location>
</feature>
<dbReference type="GO" id="GO:0005509">
    <property type="term" value="F:calcium ion binding"/>
    <property type="evidence" value="ECO:0007669"/>
    <property type="project" value="InterPro"/>
</dbReference>
<proteinExistence type="inferred from homology"/>
<evidence type="ECO:0000256" key="1">
    <source>
        <dbReference type="ARBA" id="ARBA00004123"/>
    </source>
</evidence>
<dbReference type="SUPFAM" id="SSF49723">
    <property type="entry name" value="Lipase/lipooxygenase domain (PLAT/LH2 domain)"/>
    <property type="match status" value="1"/>
</dbReference>
<evidence type="ECO:0000256" key="9">
    <source>
        <dbReference type="ARBA" id="ARBA00023180"/>
    </source>
</evidence>
<comment type="similarity">
    <text evidence="3">Belongs to the polycystin family.</text>
</comment>
<dbReference type="GO" id="GO:0005262">
    <property type="term" value="F:calcium channel activity"/>
    <property type="evidence" value="ECO:0007669"/>
    <property type="project" value="TreeGrafter"/>
</dbReference>
<feature type="transmembrane region" description="Helical" evidence="19">
    <location>
        <begin position="2516"/>
        <end position="2541"/>
    </location>
</feature>
<feature type="transmembrane region" description="Helical" evidence="19">
    <location>
        <begin position="1778"/>
        <end position="1799"/>
    </location>
</feature>
<protein>
    <recommendedName>
        <fullName evidence="14">Polycystin family receptor for egg jelly</fullName>
    </recommendedName>
    <alternativeName>
        <fullName evidence="15">PKD and REJ homolog</fullName>
    </alternativeName>
    <alternativeName>
        <fullName evidence="16">Polycystic kidney disease and receptor for egg jelly-related protein</fullName>
    </alternativeName>
</protein>
<dbReference type="Proteomes" id="UP001652622">
    <property type="component" value="Unplaced"/>
</dbReference>
<feature type="transmembrane region" description="Helical" evidence="19">
    <location>
        <begin position="1945"/>
        <end position="1965"/>
    </location>
</feature>
<evidence type="ECO:0000256" key="17">
    <source>
        <dbReference type="PIRSR" id="PIRSR603915-2"/>
    </source>
</evidence>
<evidence type="ECO:0000256" key="12">
    <source>
        <dbReference type="ARBA" id="ARBA00057509"/>
    </source>
</evidence>
<evidence type="ECO:0000256" key="16">
    <source>
        <dbReference type="ARBA" id="ARBA00082925"/>
    </source>
</evidence>
<dbReference type="InterPro" id="IPR003915">
    <property type="entry name" value="PKD_2"/>
</dbReference>
<dbReference type="Gene3D" id="2.60.60.20">
    <property type="entry name" value="PLAT/LH2 domain"/>
    <property type="match status" value="1"/>
</dbReference>
<evidence type="ECO:0000259" key="21">
    <source>
        <dbReference type="PROSITE" id="PS50095"/>
    </source>
</evidence>
<dbReference type="PANTHER" id="PTHR10877">
    <property type="entry name" value="POLYCYSTIN FAMILY MEMBER"/>
    <property type="match status" value="1"/>
</dbReference>
<dbReference type="Pfam" id="PF01477">
    <property type="entry name" value="PLAT"/>
    <property type="match status" value="1"/>
</dbReference>
<dbReference type="OrthoDB" id="2121937at2759"/>
<dbReference type="SMART" id="SM00308">
    <property type="entry name" value="LH2"/>
    <property type="match status" value="1"/>
</dbReference>
<feature type="transmembrane region" description="Helical" evidence="19">
    <location>
        <begin position="1977"/>
        <end position="2000"/>
    </location>
</feature>
<dbReference type="InterPro" id="IPR002859">
    <property type="entry name" value="PKD/REJ-like"/>
</dbReference>
<evidence type="ECO:0000256" key="14">
    <source>
        <dbReference type="ARBA" id="ARBA00068425"/>
    </source>
</evidence>
<comment type="caution">
    <text evidence="18">Lacks conserved residue(s) required for the propagation of feature annotation.</text>
</comment>
<name>A0A6P9DKA9_PANGU</name>
<feature type="disulfide bond" evidence="17">
    <location>
        <begin position="2173"/>
        <end position="2190"/>
    </location>
</feature>
<keyword evidence="5 19" id="KW-0812">Transmembrane</keyword>
<dbReference type="PRINTS" id="PR01433">
    <property type="entry name" value="POLYCYSTIN2"/>
</dbReference>
<evidence type="ECO:0000256" key="5">
    <source>
        <dbReference type="ARBA" id="ARBA00022692"/>
    </source>
</evidence>
<dbReference type="Pfam" id="PF20519">
    <property type="entry name" value="Polycystin_dom"/>
    <property type="match status" value="1"/>
</dbReference>
<dbReference type="InParanoid" id="A0A6P9DKA9"/>
<feature type="transmembrane region" description="Helical" evidence="19">
    <location>
        <begin position="2367"/>
        <end position="2388"/>
    </location>
</feature>
<gene>
    <name evidence="24" type="primary">PKDREJ</name>
</gene>
<dbReference type="CTD" id="10343"/>